<comment type="caution">
    <text evidence="2">The sequence shown here is derived from an EMBL/GenBank/DDBJ whole genome shotgun (WGS) entry which is preliminary data.</text>
</comment>
<sequence>MKKLGVALIGVTLAEILLLLLLGNQFGILWTVFIMLATGALGVYLAKKEGFQAVRNLQQSLQNGQAPGPAALNAACVLIGAVILILPGFLTDIIGLIFVLPFTRKFVQKMMYKSLRKQMKNASVVIVQR</sequence>
<evidence type="ECO:0000313" key="2">
    <source>
        <dbReference type="EMBL" id="OCS93110.1"/>
    </source>
</evidence>
<keyword evidence="1" id="KW-1133">Transmembrane helix</keyword>
<dbReference type="AlphaFoldDB" id="A0A1C0Z173"/>
<dbReference type="PANTHER" id="PTHR35335:SF1">
    <property type="entry name" value="UPF0716 PROTEIN FXSA"/>
    <property type="match status" value="1"/>
</dbReference>
<feature type="transmembrane region" description="Helical" evidence="1">
    <location>
        <begin position="28"/>
        <end position="46"/>
    </location>
</feature>
<dbReference type="NCBIfam" id="NF008528">
    <property type="entry name" value="PRK11463.1-2"/>
    <property type="match status" value="1"/>
</dbReference>
<feature type="transmembrane region" description="Helical" evidence="1">
    <location>
        <begin position="70"/>
        <end position="103"/>
    </location>
</feature>
<gene>
    <name evidence="2" type="ORF">A6K76_00645</name>
</gene>
<keyword evidence="1" id="KW-0812">Transmembrane</keyword>
<proteinExistence type="predicted"/>
<organism evidence="2 3">
    <name type="scientific">Caryophanon latum</name>
    <dbReference type="NCBI Taxonomy" id="33977"/>
    <lineage>
        <taxon>Bacteria</taxon>
        <taxon>Bacillati</taxon>
        <taxon>Bacillota</taxon>
        <taxon>Bacilli</taxon>
        <taxon>Bacillales</taxon>
        <taxon>Caryophanaceae</taxon>
        <taxon>Caryophanon</taxon>
    </lineage>
</organism>
<name>A0A1C0Z173_9BACL</name>
<evidence type="ECO:0000313" key="3">
    <source>
        <dbReference type="Proteomes" id="UP000093482"/>
    </source>
</evidence>
<keyword evidence="1" id="KW-0472">Membrane</keyword>
<dbReference type="Pfam" id="PF04186">
    <property type="entry name" value="FxsA"/>
    <property type="match status" value="1"/>
</dbReference>
<evidence type="ECO:0000256" key="1">
    <source>
        <dbReference type="SAM" id="Phobius"/>
    </source>
</evidence>
<evidence type="ECO:0008006" key="4">
    <source>
        <dbReference type="Google" id="ProtNLM"/>
    </source>
</evidence>
<dbReference type="PANTHER" id="PTHR35335">
    <property type="entry name" value="UPF0716 PROTEIN FXSA"/>
    <property type="match status" value="1"/>
</dbReference>
<accession>A0A1C0Z173</accession>
<dbReference type="EMBL" id="MATO01000012">
    <property type="protein sequence ID" value="OCS93110.1"/>
    <property type="molecule type" value="Genomic_DNA"/>
</dbReference>
<protein>
    <recommendedName>
        <fullName evidence="4">Membrane protein FxsA</fullName>
    </recommendedName>
</protein>
<dbReference type="InterPro" id="IPR007313">
    <property type="entry name" value="FxsA"/>
</dbReference>
<keyword evidence="3" id="KW-1185">Reference proteome</keyword>
<reference evidence="2 3" key="1">
    <citation type="submission" date="2016-07" db="EMBL/GenBank/DDBJ databases">
        <title>Caryophanon latum genome sequencing.</title>
        <authorList>
            <person name="Verma A."/>
            <person name="Pal Y."/>
            <person name="Krishnamurthi S."/>
        </authorList>
    </citation>
    <scope>NUCLEOTIDE SEQUENCE [LARGE SCALE GENOMIC DNA]</scope>
    <source>
        <strain evidence="2 3">DSM 14151</strain>
    </source>
</reference>
<dbReference type="Proteomes" id="UP000093482">
    <property type="component" value="Unassembled WGS sequence"/>
</dbReference>
<dbReference type="GO" id="GO:0016020">
    <property type="term" value="C:membrane"/>
    <property type="evidence" value="ECO:0007669"/>
    <property type="project" value="InterPro"/>
</dbReference>
<feature type="transmembrane region" description="Helical" evidence="1">
    <location>
        <begin position="6"/>
        <end position="23"/>
    </location>
</feature>